<dbReference type="GO" id="GO:0005829">
    <property type="term" value="C:cytosol"/>
    <property type="evidence" value="ECO:0007669"/>
    <property type="project" value="TreeGrafter"/>
</dbReference>
<dbReference type="Gene3D" id="1.10.150.240">
    <property type="entry name" value="Putative phosphatase, domain 2"/>
    <property type="match status" value="1"/>
</dbReference>
<sequence>MEDVTIESPVLTRNWTCILFDLDGTIVDSAPGITGRLASTLTELGLPVPSQDELLRYVGPPILDSFRDFAGLDPEQSQEALTIYRRQVAEVGAAHDSAIFPGISGLLTSLKNAGIPLALATSKPESQALVILEHYGLTDKFDVITGASEDEVRSAKADVVAEAVRRLTDKGIDLSQTIMVGDRHHDVTGAAAHGIPTVLVEWGYGSPAEADGAIAVVHSVDALRQLLLG</sequence>
<dbReference type="InterPro" id="IPR050155">
    <property type="entry name" value="HAD-like_hydrolase_sf"/>
</dbReference>
<dbReference type="Proteomes" id="UP000190857">
    <property type="component" value="Unassembled WGS sequence"/>
</dbReference>
<proteinExistence type="predicted"/>
<dbReference type="Pfam" id="PF13419">
    <property type="entry name" value="HAD_2"/>
    <property type="match status" value="1"/>
</dbReference>
<accession>A0A1T5IGF2</accession>
<dbReference type="InterPro" id="IPR023214">
    <property type="entry name" value="HAD_sf"/>
</dbReference>
<dbReference type="OrthoDB" id="9776368at2"/>
<evidence type="ECO:0000313" key="2">
    <source>
        <dbReference type="Proteomes" id="UP000190857"/>
    </source>
</evidence>
<name>A0A1T5IGF2_9MICO</name>
<reference evidence="1 2" key="1">
    <citation type="submission" date="2017-02" db="EMBL/GenBank/DDBJ databases">
        <authorList>
            <person name="Peterson S.W."/>
        </authorList>
    </citation>
    <scope>NUCLEOTIDE SEQUENCE [LARGE SCALE GENOMIC DNA]</scope>
    <source>
        <strain evidence="1 2">VKM Ac-2059</strain>
    </source>
</reference>
<keyword evidence="2" id="KW-1185">Reference proteome</keyword>
<gene>
    <name evidence="1" type="ORF">SAMN06309945_0405</name>
</gene>
<dbReference type="EMBL" id="FUZP01000001">
    <property type="protein sequence ID" value="SKC38093.1"/>
    <property type="molecule type" value="Genomic_DNA"/>
</dbReference>
<dbReference type="STRING" id="123320.SAMN06309945_0405"/>
<dbReference type="RefSeq" id="WP_143785291.1">
    <property type="nucleotide sequence ID" value="NZ_FUZP01000001.1"/>
</dbReference>
<dbReference type="Gene3D" id="3.40.50.1000">
    <property type="entry name" value="HAD superfamily/HAD-like"/>
    <property type="match status" value="1"/>
</dbReference>
<dbReference type="SFLD" id="SFLDS00003">
    <property type="entry name" value="Haloacid_Dehalogenase"/>
    <property type="match status" value="1"/>
</dbReference>
<dbReference type="AlphaFoldDB" id="A0A1T5IGF2"/>
<evidence type="ECO:0000313" key="1">
    <source>
        <dbReference type="EMBL" id="SKC38093.1"/>
    </source>
</evidence>
<dbReference type="InterPro" id="IPR036412">
    <property type="entry name" value="HAD-like_sf"/>
</dbReference>
<dbReference type="SFLD" id="SFLDG01129">
    <property type="entry name" value="C1.5:_HAD__Beta-PGM__Phosphata"/>
    <property type="match status" value="1"/>
</dbReference>
<protein>
    <submittedName>
        <fullName evidence="1">Phosphoglycolate phosphatase</fullName>
    </submittedName>
</protein>
<dbReference type="SUPFAM" id="SSF56784">
    <property type="entry name" value="HAD-like"/>
    <property type="match status" value="1"/>
</dbReference>
<dbReference type="InterPro" id="IPR023198">
    <property type="entry name" value="PGP-like_dom2"/>
</dbReference>
<dbReference type="InterPro" id="IPR041492">
    <property type="entry name" value="HAD_2"/>
</dbReference>
<dbReference type="PANTHER" id="PTHR43434:SF20">
    <property type="entry name" value="5'-NUCLEOTIDASE"/>
    <property type="match status" value="1"/>
</dbReference>
<dbReference type="GO" id="GO:0004713">
    <property type="term" value="F:protein tyrosine kinase activity"/>
    <property type="evidence" value="ECO:0007669"/>
    <property type="project" value="TreeGrafter"/>
</dbReference>
<dbReference type="PANTHER" id="PTHR43434">
    <property type="entry name" value="PHOSPHOGLYCOLATE PHOSPHATASE"/>
    <property type="match status" value="1"/>
</dbReference>
<organism evidence="1 2">
    <name type="scientific">Okibacterium fritillariae</name>
    <dbReference type="NCBI Taxonomy" id="123320"/>
    <lineage>
        <taxon>Bacteria</taxon>
        <taxon>Bacillati</taxon>
        <taxon>Actinomycetota</taxon>
        <taxon>Actinomycetes</taxon>
        <taxon>Micrococcales</taxon>
        <taxon>Microbacteriaceae</taxon>
        <taxon>Okibacterium</taxon>
    </lineage>
</organism>